<protein>
    <submittedName>
        <fullName evidence="1">Uncharacterized protein</fullName>
    </submittedName>
</protein>
<reference evidence="1 2" key="1">
    <citation type="journal article" date="2018" name="Nat. Ecol. Evol.">
        <title>Pezizomycetes genomes reveal the molecular basis of ectomycorrhizal truffle lifestyle.</title>
        <authorList>
            <person name="Murat C."/>
            <person name="Payen T."/>
            <person name="Noel B."/>
            <person name="Kuo A."/>
            <person name="Morin E."/>
            <person name="Chen J."/>
            <person name="Kohler A."/>
            <person name="Krizsan K."/>
            <person name="Balestrini R."/>
            <person name="Da Silva C."/>
            <person name="Montanini B."/>
            <person name="Hainaut M."/>
            <person name="Levati E."/>
            <person name="Barry K.W."/>
            <person name="Belfiori B."/>
            <person name="Cichocki N."/>
            <person name="Clum A."/>
            <person name="Dockter R.B."/>
            <person name="Fauchery L."/>
            <person name="Guy J."/>
            <person name="Iotti M."/>
            <person name="Le Tacon F."/>
            <person name="Lindquist E.A."/>
            <person name="Lipzen A."/>
            <person name="Malagnac F."/>
            <person name="Mello A."/>
            <person name="Molinier V."/>
            <person name="Miyauchi S."/>
            <person name="Poulain J."/>
            <person name="Riccioni C."/>
            <person name="Rubini A."/>
            <person name="Sitrit Y."/>
            <person name="Splivallo R."/>
            <person name="Traeger S."/>
            <person name="Wang M."/>
            <person name="Zifcakova L."/>
            <person name="Wipf D."/>
            <person name="Zambonelli A."/>
            <person name="Paolocci F."/>
            <person name="Nowrousian M."/>
            <person name="Ottonello S."/>
            <person name="Baldrian P."/>
            <person name="Spatafora J.W."/>
            <person name="Henrissat B."/>
            <person name="Nagy L.G."/>
            <person name="Aury J.M."/>
            <person name="Wincker P."/>
            <person name="Grigoriev I.V."/>
            <person name="Bonfante P."/>
            <person name="Martin F.M."/>
        </authorList>
    </citation>
    <scope>NUCLEOTIDE SEQUENCE [LARGE SCALE GENOMIC DNA]</scope>
    <source>
        <strain evidence="1 2">RN42</strain>
    </source>
</reference>
<dbReference type="EMBL" id="ML119873">
    <property type="protein sequence ID" value="RPA72196.1"/>
    <property type="molecule type" value="Genomic_DNA"/>
</dbReference>
<dbReference type="Proteomes" id="UP000275078">
    <property type="component" value="Unassembled WGS sequence"/>
</dbReference>
<evidence type="ECO:0000313" key="1">
    <source>
        <dbReference type="EMBL" id="RPA72196.1"/>
    </source>
</evidence>
<accession>A0A3N4HGH8</accession>
<keyword evidence="2" id="KW-1185">Reference proteome</keyword>
<proteinExistence type="predicted"/>
<gene>
    <name evidence="1" type="ORF">BJ508DRAFT_335273</name>
</gene>
<sequence length="123" mass="13846">MEDFDPSNQMFPCPAIIALIGNPPPPDSLPHLALLEKIERDEGPVSRDEMPLLLLFKDILDSSWGLDTKPLATYALGSSRLILCEDGIWELNDARDHIRYLGHDNIWEPTGWLMAECEDSGEE</sequence>
<evidence type="ECO:0000313" key="2">
    <source>
        <dbReference type="Proteomes" id="UP000275078"/>
    </source>
</evidence>
<organism evidence="1 2">
    <name type="scientific">Ascobolus immersus RN42</name>
    <dbReference type="NCBI Taxonomy" id="1160509"/>
    <lineage>
        <taxon>Eukaryota</taxon>
        <taxon>Fungi</taxon>
        <taxon>Dikarya</taxon>
        <taxon>Ascomycota</taxon>
        <taxon>Pezizomycotina</taxon>
        <taxon>Pezizomycetes</taxon>
        <taxon>Pezizales</taxon>
        <taxon>Ascobolaceae</taxon>
        <taxon>Ascobolus</taxon>
    </lineage>
</organism>
<name>A0A3N4HGH8_ASCIM</name>
<dbReference type="AlphaFoldDB" id="A0A3N4HGH8"/>